<dbReference type="InterPro" id="IPR013762">
    <property type="entry name" value="Integrase-like_cat_sf"/>
</dbReference>
<evidence type="ECO:0000259" key="4">
    <source>
        <dbReference type="PROSITE" id="PS51898"/>
    </source>
</evidence>
<feature type="domain" description="Tyr recombinase" evidence="4">
    <location>
        <begin position="6"/>
        <end position="183"/>
    </location>
</feature>
<dbReference type="RefSeq" id="WP_245913443.1">
    <property type="nucleotide sequence ID" value="NZ_OCNJ01000004.1"/>
</dbReference>
<dbReference type="GO" id="GO:0003677">
    <property type="term" value="F:DNA binding"/>
    <property type="evidence" value="ECO:0007669"/>
    <property type="project" value="InterPro"/>
</dbReference>
<sequence>MLAERHRDVYLSAQETQALVHALDREPDRDAAAALMLLLLTGARKSEVLNARWEHVDLHRSLLTVPRSKSGRTRHIPLSPLAVQVIVHQHQRHRPGGDGGWVFPGKGVGKAREDLRGPWKRAKVAAGLLPDTRIHDLRHSFASALANEGVPLNEIGVILGHSQLATTARYAHHAPQRLVETATVAARAWKLVEGPGVE</sequence>
<name>A0A286GJ31_9PROT</name>
<dbReference type="SUPFAM" id="SSF56349">
    <property type="entry name" value="DNA breaking-rejoining enzymes"/>
    <property type="match status" value="1"/>
</dbReference>
<dbReference type="Proteomes" id="UP000219621">
    <property type="component" value="Unassembled WGS sequence"/>
</dbReference>
<evidence type="ECO:0000256" key="3">
    <source>
        <dbReference type="ARBA" id="ARBA00023172"/>
    </source>
</evidence>
<dbReference type="PANTHER" id="PTHR30629:SF2">
    <property type="entry name" value="PROPHAGE INTEGRASE INTS-RELATED"/>
    <property type="match status" value="1"/>
</dbReference>
<dbReference type="InterPro" id="IPR011010">
    <property type="entry name" value="DNA_brk_join_enz"/>
</dbReference>
<reference evidence="5 6" key="1">
    <citation type="submission" date="2017-09" db="EMBL/GenBank/DDBJ databases">
        <authorList>
            <person name="Ehlers B."/>
            <person name="Leendertz F.H."/>
        </authorList>
    </citation>
    <scope>NUCLEOTIDE SEQUENCE [LARGE SCALE GENOMIC DNA]</scope>
    <source>
        <strain evidence="5 6">USBA 140</strain>
    </source>
</reference>
<dbReference type="PANTHER" id="PTHR30629">
    <property type="entry name" value="PROPHAGE INTEGRASE"/>
    <property type="match status" value="1"/>
</dbReference>
<keyword evidence="2" id="KW-0229">DNA integration</keyword>
<accession>A0A286GJ31</accession>
<dbReference type="CDD" id="cd00796">
    <property type="entry name" value="INT_Rci_Hp1_C"/>
    <property type="match status" value="1"/>
</dbReference>
<dbReference type="PROSITE" id="PS51898">
    <property type="entry name" value="TYR_RECOMBINASE"/>
    <property type="match status" value="1"/>
</dbReference>
<dbReference type="EMBL" id="OCNJ01000004">
    <property type="protein sequence ID" value="SOD95510.1"/>
    <property type="molecule type" value="Genomic_DNA"/>
</dbReference>
<gene>
    <name evidence="5" type="ORF">SAMN05421508_104364</name>
</gene>
<dbReference type="Gene3D" id="1.10.443.10">
    <property type="entry name" value="Intergrase catalytic core"/>
    <property type="match status" value="1"/>
</dbReference>
<protein>
    <submittedName>
        <fullName evidence="5">Phage integrase family protein</fullName>
    </submittedName>
</protein>
<dbReference type="GO" id="GO:0006310">
    <property type="term" value="P:DNA recombination"/>
    <property type="evidence" value="ECO:0007669"/>
    <property type="project" value="UniProtKB-KW"/>
</dbReference>
<organism evidence="5 6">
    <name type="scientific">Caenispirillum bisanense</name>
    <dbReference type="NCBI Taxonomy" id="414052"/>
    <lineage>
        <taxon>Bacteria</taxon>
        <taxon>Pseudomonadati</taxon>
        <taxon>Pseudomonadota</taxon>
        <taxon>Alphaproteobacteria</taxon>
        <taxon>Rhodospirillales</taxon>
        <taxon>Novispirillaceae</taxon>
        <taxon>Caenispirillum</taxon>
    </lineage>
</organism>
<dbReference type="AlphaFoldDB" id="A0A286GJ31"/>
<proteinExistence type="inferred from homology"/>
<dbReference type="InterPro" id="IPR050808">
    <property type="entry name" value="Phage_Integrase"/>
</dbReference>
<dbReference type="GO" id="GO:0015074">
    <property type="term" value="P:DNA integration"/>
    <property type="evidence" value="ECO:0007669"/>
    <property type="project" value="UniProtKB-KW"/>
</dbReference>
<comment type="similarity">
    <text evidence="1">Belongs to the 'phage' integrase family.</text>
</comment>
<keyword evidence="3" id="KW-0233">DNA recombination</keyword>
<evidence type="ECO:0000256" key="1">
    <source>
        <dbReference type="ARBA" id="ARBA00008857"/>
    </source>
</evidence>
<dbReference type="InterPro" id="IPR002104">
    <property type="entry name" value="Integrase_catalytic"/>
</dbReference>
<evidence type="ECO:0000313" key="5">
    <source>
        <dbReference type="EMBL" id="SOD95510.1"/>
    </source>
</evidence>
<dbReference type="Pfam" id="PF00589">
    <property type="entry name" value="Phage_integrase"/>
    <property type="match status" value="1"/>
</dbReference>
<keyword evidence="6" id="KW-1185">Reference proteome</keyword>
<evidence type="ECO:0000313" key="6">
    <source>
        <dbReference type="Proteomes" id="UP000219621"/>
    </source>
</evidence>
<evidence type="ECO:0000256" key="2">
    <source>
        <dbReference type="ARBA" id="ARBA00022908"/>
    </source>
</evidence>